<reference evidence="2 3" key="1">
    <citation type="submission" date="2020-08" db="EMBL/GenBank/DDBJ databases">
        <title>Genomic Encyclopedia of Type Strains, Phase IV (KMG-IV): sequencing the most valuable type-strain genomes for metagenomic binning, comparative biology and taxonomic classification.</title>
        <authorList>
            <person name="Goeker M."/>
        </authorList>
    </citation>
    <scope>NUCLEOTIDE SEQUENCE [LARGE SCALE GENOMIC DNA]</scope>
    <source>
        <strain evidence="2 3">DSM 28760</strain>
    </source>
</reference>
<evidence type="ECO:0000256" key="1">
    <source>
        <dbReference type="SAM" id="MobiDB-lite"/>
    </source>
</evidence>
<sequence length="328" mass="34875">MQRIVAGIVTYNPEIPILRDLVGAIAGEVAAVVIVANSPMSAGDEAVLREAADDTPIHIDDPGDNIGLGSAYERIMARVDSGDADFHDVGHVILFDQDSSPPAGMVSALVARMDMLRRMGEHPALIGPTPVSATPGHKAPSVYGHSSGRSVADSRAVWFAISSGSVIDVAAFRDVGAFRSDFFIDAIDIEWCFRAWSAGYSCWTANDILMPHRLGGGHVTVPLIGWKLPVQSPPRLGTYARNQAALLRAPHVPRHWKVRVCLYLAAQTVAYWLADHGRTARPTSLVKGFAAGLAGRLGPPKGSARAAPTPVTAAKGRHPSPTRAAHEQ</sequence>
<keyword evidence="2" id="KW-0808">Transferase</keyword>
<dbReference type="Gene3D" id="3.90.550.10">
    <property type="entry name" value="Spore Coat Polysaccharide Biosynthesis Protein SpsA, Chain A"/>
    <property type="match status" value="1"/>
</dbReference>
<name>A0A7W5Z2P6_9HYPH</name>
<dbReference type="InterPro" id="IPR029044">
    <property type="entry name" value="Nucleotide-diphossugar_trans"/>
</dbReference>
<feature type="region of interest" description="Disordered" evidence="1">
    <location>
        <begin position="297"/>
        <end position="328"/>
    </location>
</feature>
<keyword evidence="3" id="KW-1185">Reference proteome</keyword>
<comment type="caution">
    <text evidence="2">The sequence shown here is derived from an EMBL/GenBank/DDBJ whole genome shotgun (WGS) entry which is preliminary data.</text>
</comment>
<dbReference type="AlphaFoldDB" id="A0A7W5Z2P6"/>
<proteinExistence type="predicted"/>
<dbReference type="EMBL" id="JACICC010000002">
    <property type="protein sequence ID" value="MBB3808889.1"/>
    <property type="molecule type" value="Genomic_DNA"/>
</dbReference>
<evidence type="ECO:0000313" key="2">
    <source>
        <dbReference type="EMBL" id="MBB3808889.1"/>
    </source>
</evidence>
<accession>A0A7W5Z2P6</accession>
<dbReference type="SUPFAM" id="SSF53448">
    <property type="entry name" value="Nucleotide-diphospho-sugar transferases"/>
    <property type="match status" value="1"/>
</dbReference>
<protein>
    <submittedName>
        <fullName evidence="2">Rhamnosyltransferase</fullName>
        <ecNumber evidence="2">2.4.1.-</ecNumber>
    </submittedName>
</protein>
<gene>
    <name evidence="2" type="ORF">FHS81_000959</name>
</gene>
<dbReference type="GO" id="GO:0016757">
    <property type="term" value="F:glycosyltransferase activity"/>
    <property type="evidence" value="ECO:0007669"/>
    <property type="project" value="UniProtKB-KW"/>
</dbReference>
<dbReference type="EC" id="2.4.1.-" evidence="2"/>
<dbReference type="RefSeq" id="WP_183750914.1">
    <property type="nucleotide sequence ID" value="NZ_JACICC010000002.1"/>
</dbReference>
<evidence type="ECO:0000313" key="3">
    <source>
        <dbReference type="Proteomes" id="UP000537592"/>
    </source>
</evidence>
<dbReference type="Proteomes" id="UP000537592">
    <property type="component" value="Unassembled WGS sequence"/>
</dbReference>
<organism evidence="2 3">
    <name type="scientific">Pseudochelatococcus contaminans</name>
    <dbReference type="NCBI Taxonomy" id="1538103"/>
    <lineage>
        <taxon>Bacteria</taxon>
        <taxon>Pseudomonadati</taxon>
        <taxon>Pseudomonadota</taxon>
        <taxon>Alphaproteobacteria</taxon>
        <taxon>Hyphomicrobiales</taxon>
        <taxon>Chelatococcaceae</taxon>
        <taxon>Pseudochelatococcus</taxon>
    </lineage>
</organism>
<keyword evidence="2" id="KW-0328">Glycosyltransferase</keyword>